<dbReference type="InterPro" id="IPR015943">
    <property type="entry name" value="WD40/YVTN_repeat-like_dom_sf"/>
</dbReference>
<dbReference type="PROSITE" id="PS00678">
    <property type="entry name" value="WD_REPEATS_1"/>
    <property type="match status" value="1"/>
</dbReference>
<dbReference type="PROSITE" id="PS50082">
    <property type="entry name" value="WD_REPEATS_2"/>
    <property type="match status" value="6"/>
</dbReference>
<dbReference type="InterPro" id="IPR001680">
    <property type="entry name" value="WD40_rpt"/>
</dbReference>
<feature type="repeat" description="WD" evidence="3">
    <location>
        <begin position="249"/>
        <end position="279"/>
    </location>
</feature>
<feature type="repeat" description="WD" evidence="3">
    <location>
        <begin position="53"/>
        <end position="92"/>
    </location>
</feature>
<evidence type="ECO:0000256" key="1">
    <source>
        <dbReference type="ARBA" id="ARBA00022574"/>
    </source>
</evidence>
<name>A0A9W9N071_9EURO</name>
<reference evidence="4" key="1">
    <citation type="submission" date="2022-11" db="EMBL/GenBank/DDBJ databases">
        <authorList>
            <person name="Petersen C."/>
        </authorList>
    </citation>
    <scope>NUCLEOTIDE SEQUENCE</scope>
    <source>
        <strain evidence="4">IBT 16849</strain>
    </source>
</reference>
<proteinExistence type="predicted"/>
<dbReference type="AlphaFoldDB" id="A0A9W9N071"/>
<dbReference type="GO" id="GO:0043161">
    <property type="term" value="P:proteasome-mediated ubiquitin-dependent protein catabolic process"/>
    <property type="evidence" value="ECO:0007669"/>
    <property type="project" value="TreeGrafter"/>
</dbReference>
<organism evidence="4 5">
    <name type="scientific">Penicillium cf. griseofulvum</name>
    <dbReference type="NCBI Taxonomy" id="2972120"/>
    <lineage>
        <taxon>Eukaryota</taxon>
        <taxon>Fungi</taxon>
        <taxon>Dikarya</taxon>
        <taxon>Ascomycota</taxon>
        <taxon>Pezizomycotina</taxon>
        <taxon>Eurotiomycetes</taxon>
        <taxon>Eurotiomycetidae</taxon>
        <taxon>Eurotiales</taxon>
        <taxon>Aspergillaceae</taxon>
        <taxon>Penicillium</taxon>
    </lineage>
</organism>
<keyword evidence="2" id="KW-0677">Repeat</keyword>
<dbReference type="InterPro" id="IPR036322">
    <property type="entry name" value="WD40_repeat_dom_sf"/>
</dbReference>
<dbReference type="CDD" id="cd00200">
    <property type="entry name" value="WD40"/>
    <property type="match status" value="1"/>
</dbReference>
<dbReference type="InterPro" id="IPR019775">
    <property type="entry name" value="WD40_repeat_CS"/>
</dbReference>
<sequence length="391" mass="43570">MWENQKPMHLAFRAHGRYVITCMKFDTDKIIAGSDNAKITVHDTKTGALRATLEGHEGGVWGLEYYGNTLVSVSTDRSIRLWDIARAECTHIFHGHTSTVRSIQILLPVQIDQHPDGTPVMMPEQPLIISGSRDSTLRVWKLPQPNDSKYLSPAQPDEECPYHIRVLTGHQHSVRALAAYGDTLVSGSYDCTVRVWKISTGESLHKLDGHTAKVYSVCLDHKRKHCISGSMDNTVKIWSVDTGTLLYNLEGHSSLVGILDLREDWLISASADGTLRVWNPENSDFQCMFGGHTGAITSFQHDDQKVVSGSDRDVKMWDIRTGVSERDLLTHLSGVWQVQFDAQRCVAAVQRGNVTYIEVLDFGASPDTIPSVWLGKRVLVNELGDEIEGPK</sequence>
<dbReference type="GO" id="GO:0010992">
    <property type="term" value="P:ubiquitin recycling"/>
    <property type="evidence" value="ECO:0007669"/>
    <property type="project" value="TreeGrafter"/>
</dbReference>
<dbReference type="EMBL" id="JAPQKP010000001">
    <property type="protein sequence ID" value="KAJ5210820.1"/>
    <property type="molecule type" value="Genomic_DNA"/>
</dbReference>
<feature type="repeat" description="WD" evidence="3">
    <location>
        <begin position="289"/>
        <end position="327"/>
    </location>
</feature>
<keyword evidence="5" id="KW-1185">Reference proteome</keyword>
<dbReference type="Pfam" id="PF00400">
    <property type="entry name" value="WD40"/>
    <property type="match status" value="6"/>
</dbReference>
<dbReference type="SUPFAM" id="SSF50978">
    <property type="entry name" value="WD40 repeat-like"/>
    <property type="match status" value="1"/>
</dbReference>
<dbReference type="PROSITE" id="PS50294">
    <property type="entry name" value="WD_REPEATS_REGION"/>
    <property type="match status" value="4"/>
</dbReference>
<evidence type="ECO:0008006" key="6">
    <source>
        <dbReference type="Google" id="ProtNLM"/>
    </source>
</evidence>
<dbReference type="InterPro" id="IPR020472">
    <property type="entry name" value="WD40_PAC1"/>
</dbReference>
<dbReference type="PANTHER" id="PTHR19849">
    <property type="entry name" value="PHOSPHOLIPASE A-2-ACTIVATING PROTEIN"/>
    <property type="match status" value="1"/>
</dbReference>
<dbReference type="Proteomes" id="UP001150879">
    <property type="component" value="Unassembled WGS sequence"/>
</dbReference>
<dbReference type="GO" id="GO:0043130">
    <property type="term" value="F:ubiquitin binding"/>
    <property type="evidence" value="ECO:0007669"/>
    <property type="project" value="TreeGrafter"/>
</dbReference>
<evidence type="ECO:0000256" key="3">
    <source>
        <dbReference type="PROSITE-ProRule" id="PRU00221"/>
    </source>
</evidence>
<keyword evidence="1 3" id="KW-0853">WD repeat</keyword>
<feature type="repeat" description="WD" evidence="3">
    <location>
        <begin position="123"/>
        <end position="142"/>
    </location>
</feature>
<dbReference type="PRINTS" id="PR00320">
    <property type="entry name" value="GPROTEINBRPT"/>
</dbReference>
<dbReference type="SMART" id="SM00320">
    <property type="entry name" value="WD40"/>
    <property type="match status" value="7"/>
</dbReference>
<gene>
    <name evidence="4" type="ORF">N7472_000959</name>
</gene>
<feature type="repeat" description="WD" evidence="3">
    <location>
        <begin position="207"/>
        <end position="248"/>
    </location>
</feature>
<feature type="repeat" description="WD" evidence="3">
    <location>
        <begin position="167"/>
        <end position="206"/>
    </location>
</feature>
<evidence type="ECO:0000313" key="5">
    <source>
        <dbReference type="Proteomes" id="UP001150879"/>
    </source>
</evidence>
<dbReference type="OrthoDB" id="190105at2759"/>
<dbReference type="GO" id="GO:0005737">
    <property type="term" value="C:cytoplasm"/>
    <property type="evidence" value="ECO:0007669"/>
    <property type="project" value="TreeGrafter"/>
</dbReference>
<dbReference type="PANTHER" id="PTHR19849:SF1">
    <property type="entry name" value="F-BOX_WD REPEAT-CONTAINING PROTEIN 7"/>
    <property type="match status" value="1"/>
</dbReference>
<evidence type="ECO:0000313" key="4">
    <source>
        <dbReference type="EMBL" id="KAJ5210820.1"/>
    </source>
</evidence>
<dbReference type="GO" id="GO:0005634">
    <property type="term" value="C:nucleus"/>
    <property type="evidence" value="ECO:0007669"/>
    <property type="project" value="TreeGrafter"/>
</dbReference>
<comment type="caution">
    <text evidence="4">The sequence shown here is derived from an EMBL/GenBank/DDBJ whole genome shotgun (WGS) entry which is preliminary data.</text>
</comment>
<evidence type="ECO:0000256" key="2">
    <source>
        <dbReference type="ARBA" id="ARBA00022737"/>
    </source>
</evidence>
<protein>
    <recommendedName>
        <fullName evidence="6">E3 ubiquitin ligase complex SCF subunit sconB</fullName>
    </recommendedName>
</protein>
<dbReference type="Gene3D" id="2.130.10.10">
    <property type="entry name" value="YVTN repeat-like/Quinoprotein amine dehydrogenase"/>
    <property type="match status" value="1"/>
</dbReference>
<accession>A0A9W9N071</accession>
<reference evidence="4" key="2">
    <citation type="journal article" date="2023" name="IMA Fungus">
        <title>Comparative genomic study of the Penicillium genus elucidates a diverse pangenome and 15 lateral gene transfer events.</title>
        <authorList>
            <person name="Petersen C."/>
            <person name="Sorensen T."/>
            <person name="Nielsen M.R."/>
            <person name="Sondergaard T.E."/>
            <person name="Sorensen J.L."/>
            <person name="Fitzpatrick D.A."/>
            <person name="Frisvad J.C."/>
            <person name="Nielsen K.L."/>
        </authorList>
    </citation>
    <scope>NUCLEOTIDE SEQUENCE</scope>
    <source>
        <strain evidence="4">IBT 16849</strain>
    </source>
</reference>